<evidence type="ECO:0000313" key="12">
    <source>
        <dbReference type="Proteomes" id="UP000019335"/>
    </source>
</evidence>
<feature type="region of interest" description="Disordered" evidence="8">
    <location>
        <begin position="1236"/>
        <end position="1298"/>
    </location>
</feature>
<dbReference type="InterPro" id="IPR001650">
    <property type="entry name" value="Helicase_C-like"/>
</dbReference>
<evidence type="ECO:0000259" key="10">
    <source>
        <dbReference type="PROSITE" id="PS51194"/>
    </source>
</evidence>
<evidence type="ECO:0000256" key="1">
    <source>
        <dbReference type="ARBA" id="ARBA00022723"/>
    </source>
</evidence>
<keyword evidence="2" id="KW-0547">Nucleotide-binding</keyword>
<dbReference type="GO" id="GO:0005524">
    <property type="term" value="F:ATP binding"/>
    <property type="evidence" value="ECO:0007669"/>
    <property type="project" value="UniProtKB-KW"/>
</dbReference>
<feature type="compositionally biased region" description="Acidic residues" evidence="8">
    <location>
        <begin position="1253"/>
        <end position="1269"/>
    </location>
</feature>
<dbReference type="PANTHER" id="PTHR45626:SF14">
    <property type="entry name" value="ATP-DEPENDENT DNA HELICASE (EUROFUNG)"/>
    <property type="match status" value="1"/>
</dbReference>
<evidence type="ECO:0000256" key="5">
    <source>
        <dbReference type="ARBA" id="ARBA00022833"/>
    </source>
</evidence>
<dbReference type="InterPro" id="IPR001841">
    <property type="entry name" value="Znf_RING"/>
</dbReference>
<comment type="caution">
    <text evidence="11">The sequence shown here is derived from an EMBL/GenBank/DDBJ whole genome shotgun (WGS) entry which is preliminary data.</text>
</comment>
<feature type="region of interest" description="Disordered" evidence="8">
    <location>
        <begin position="226"/>
        <end position="245"/>
    </location>
</feature>
<dbReference type="GO" id="GO:0008270">
    <property type="term" value="F:zinc ion binding"/>
    <property type="evidence" value="ECO:0007669"/>
    <property type="project" value="UniProtKB-KW"/>
</dbReference>
<evidence type="ECO:0000256" key="3">
    <source>
        <dbReference type="ARBA" id="ARBA00022771"/>
    </source>
</evidence>
<evidence type="ECO:0000256" key="2">
    <source>
        <dbReference type="ARBA" id="ARBA00022741"/>
    </source>
</evidence>
<dbReference type="InterPro" id="IPR000330">
    <property type="entry name" value="SNF2_N"/>
</dbReference>
<dbReference type="PROSITE" id="PS50089">
    <property type="entry name" value="ZF_RING_2"/>
    <property type="match status" value="1"/>
</dbReference>
<dbReference type="PROSITE" id="PS51194">
    <property type="entry name" value="HELICASE_CTER"/>
    <property type="match status" value="1"/>
</dbReference>
<keyword evidence="3 7" id="KW-0863">Zinc-finger</keyword>
<proteinExistence type="predicted"/>
<keyword evidence="1" id="KW-0479">Metal-binding</keyword>
<name>W7TGQ5_9STRA</name>
<keyword evidence="5" id="KW-0862">Zinc</keyword>
<dbReference type="InterPro" id="IPR019793">
    <property type="entry name" value="Peroxidases_heam-ligand_BS"/>
</dbReference>
<accession>W7TGQ5</accession>
<dbReference type="PROSITE" id="PS00518">
    <property type="entry name" value="ZF_RING_1"/>
    <property type="match status" value="1"/>
</dbReference>
<dbReference type="InterPro" id="IPR049730">
    <property type="entry name" value="SNF2/RAD54-like_C"/>
</dbReference>
<dbReference type="OrthoDB" id="448448at2759"/>
<keyword evidence="4" id="KW-0378">Hydrolase</keyword>
<feature type="compositionally biased region" description="Low complexity" evidence="8">
    <location>
        <begin position="1284"/>
        <end position="1293"/>
    </location>
</feature>
<dbReference type="GO" id="GO:0016787">
    <property type="term" value="F:hydrolase activity"/>
    <property type="evidence" value="ECO:0007669"/>
    <property type="project" value="UniProtKB-KW"/>
</dbReference>
<feature type="region of interest" description="Disordered" evidence="8">
    <location>
        <begin position="258"/>
        <end position="301"/>
    </location>
</feature>
<dbReference type="InterPro" id="IPR050628">
    <property type="entry name" value="SNF2_RAD54_helicase_TF"/>
</dbReference>
<dbReference type="Gene3D" id="3.40.50.300">
    <property type="entry name" value="P-loop containing nucleotide triphosphate hydrolases"/>
    <property type="match status" value="2"/>
</dbReference>
<dbReference type="Proteomes" id="UP000019335">
    <property type="component" value="Chromosome 9"/>
</dbReference>
<organism evidence="11 12">
    <name type="scientific">Nannochloropsis gaditana</name>
    <dbReference type="NCBI Taxonomy" id="72520"/>
    <lineage>
        <taxon>Eukaryota</taxon>
        <taxon>Sar</taxon>
        <taxon>Stramenopiles</taxon>
        <taxon>Ochrophyta</taxon>
        <taxon>Eustigmatophyceae</taxon>
        <taxon>Eustigmatales</taxon>
        <taxon>Monodopsidaceae</taxon>
        <taxon>Nannochloropsis</taxon>
    </lineage>
</organism>
<evidence type="ECO:0000256" key="7">
    <source>
        <dbReference type="PROSITE-ProRule" id="PRU00175"/>
    </source>
</evidence>
<evidence type="ECO:0000256" key="8">
    <source>
        <dbReference type="SAM" id="MobiDB-lite"/>
    </source>
</evidence>
<dbReference type="PROSITE" id="PS00435">
    <property type="entry name" value="PEROXIDASE_1"/>
    <property type="match status" value="1"/>
</dbReference>
<dbReference type="SUPFAM" id="SSF52540">
    <property type="entry name" value="P-loop containing nucleoside triphosphate hydrolases"/>
    <property type="match status" value="2"/>
</dbReference>
<keyword evidence="12" id="KW-1185">Reference proteome</keyword>
<evidence type="ECO:0000259" key="9">
    <source>
        <dbReference type="PROSITE" id="PS50089"/>
    </source>
</evidence>
<dbReference type="Pfam" id="PF00176">
    <property type="entry name" value="SNF2-rel_dom"/>
    <property type="match status" value="1"/>
</dbReference>
<sequence>MEASTSSTSLAEFTSSYAAGPTAKRGQKRVFALPSEEQWSWFSLGSVLTEVRVGATDVFGHRPSCPSAISLTNLVKRGDTCEWGTAGEKTCKKAGDVEDTGQDSQESEPEGLPRRTLRLMDGKLKRGCVLVLRSCKVCDLVHDLSSKSLVSLGPWKVMARKVIRPRAELLGRSSPLTMTLSLSVTVRLCINHASPHLCVRQRRKYVPKLLALCNLLRTSQFRASGSASVPASQQNEHSRLRHEENGRGRLAQIFEEASRAPQSTPGYAGTGCWQRQQQREQQPLRAPERRHLLSPNGSSSKQSRASITVLADDLLGLVFSFFDSVALHALGDTCRYMRAATASIVPGLKARLFAHQLRDLTWMWQRENASWTARQYPDPAWEALLVEEDASWEGDHADQRKPEDRRRLMYVNMLTGDLFFDKKEVPLVTDVRGGFLCDEPGLGKTVTALALILKTAGRLPGPVEEEGGMEMVMGHNARRWHRRRTAYIVCDTGGMEREGRRCRSTHRRRDLDPRLLRPSGATLIICPGPLMGHWREQIERHAEGWALGEGQVFYDHATGMGTGGWRALPPPEPLALYKVVVVTRERLRQEWISGGPTHMIDSIPPRYAGDLEGTEAEEGDLDNRRLSPLLGVRWLRVLVDEGHSLGSVAITNEGLMSKRLEAERRWVMTGTPHRHDAADLASLHALLSFLRQAPYGSSHNEYWYKLISGRGAGAATSELRRNRLVELLRRIMVRHTKESIPEIPAPHWGVTRLRMSRLEATTYNTLVSLVHANLVTTDMVGGTHAPGALHPDSMLNPINRVSANTLLGNLRLACCGGGAQVVSIEQQSIVMTLQLARRLFLEFQEARRRGRERTAVEEEEDEEAVSVGVARVAAFLNRLRAYVNTPCDACGTFLIILMVTPCLHLLCCQCMKGKNNLCPACGCTFSVDAFQLLQPGLSVHWHEEDLVVLPDRVDKPLDEDVANHKGSGNIVNVDTTSSTVSVQSPSSVPYHFDPGPSQINYHVTSRFLDTGKKADERGENQVGGKESRGLIGHGTLGAGRGPLTLEKMEPPPNSTVGRVSHHTDVNEEHFSEKMDGNADDGSWQVVSKAWHMITHLRAYLENQSSNPSSPDHSLPLKAVVFSQFRVYLNGLKVALENHGFRVGKFYDKTRLADLSRFKATFASHGDEGLQVLLIGKEGSHGLDLSLATHVFLMDQIWDENLQNQVVSRAYRMGAQASVHVERLVMQDTVEEAMETLATGRLGGPQFEINTQGDDSDEEQDEDSVPDSDSEAPLPLERHSESDILESSSSSSLSVMGHGSWEPESYGIQQNLVDRNEFTDVSPVPTTKAMSKRKTSKRGTGSAHFRSGQKSGRSKLSGCTNSGTGAPDAKKMNILLRSLRVVEVNPSPSAVKLSRAAIITPVETTSTPETGSGRQNSETVHDARGVLSLADFNFAHGADKIREINSGDTCAKEPVRRVRFE</sequence>
<keyword evidence="6" id="KW-0067">ATP-binding</keyword>
<evidence type="ECO:0000313" key="11">
    <source>
        <dbReference type="EMBL" id="EWM26190.1"/>
    </source>
</evidence>
<feature type="compositionally biased region" description="Low complexity" evidence="8">
    <location>
        <begin position="274"/>
        <end position="285"/>
    </location>
</feature>
<feature type="compositionally biased region" description="Basic and acidic residues" evidence="8">
    <location>
        <begin position="236"/>
        <end position="245"/>
    </location>
</feature>
<feature type="compositionally biased region" description="Polar residues" evidence="8">
    <location>
        <begin position="226"/>
        <end position="235"/>
    </location>
</feature>
<dbReference type="InterPro" id="IPR014001">
    <property type="entry name" value="Helicase_ATP-bd"/>
</dbReference>
<dbReference type="InterPro" id="IPR027417">
    <property type="entry name" value="P-loop_NTPase"/>
</dbReference>
<dbReference type="PANTHER" id="PTHR45626">
    <property type="entry name" value="TRANSCRIPTION TERMINATION FACTOR 2-RELATED"/>
    <property type="match status" value="1"/>
</dbReference>
<dbReference type="SUPFAM" id="SSF57850">
    <property type="entry name" value="RING/U-box"/>
    <property type="match status" value="1"/>
</dbReference>
<feature type="domain" description="Helicase C-terminal" evidence="10">
    <location>
        <begin position="1092"/>
        <end position="1256"/>
    </location>
</feature>
<evidence type="ECO:0000256" key="6">
    <source>
        <dbReference type="ARBA" id="ARBA00022840"/>
    </source>
</evidence>
<protein>
    <submittedName>
        <fullName evidence="11">Ring finger-like protein</fullName>
    </submittedName>
</protein>
<dbReference type="GO" id="GO:0005634">
    <property type="term" value="C:nucleus"/>
    <property type="evidence" value="ECO:0007669"/>
    <property type="project" value="TreeGrafter"/>
</dbReference>
<dbReference type="CDD" id="cd16449">
    <property type="entry name" value="RING-HC"/>
    <property type="match status" value="1"/>
</dbReference>
<reference evidence="11 12" key="1">
    <citation type="journal article" date="2014" name="Mol. Plant">
        <title>Chromosome Scale Genome Assembly and Transcriptome Profiling of Nannochloropsis gaditana in Nitrogen Depletion.</title>
        <authorList>
            <person name="Corteggiani Carpinelli E."/>
            <person name="Telatin A."/>
            <person name="Vitulo N."/>
            <person name="Forcato C."/>
            <person name="D'Angelo M."/>
            <person name="Schiavon R."/>
            <person name="Vezzi A."/>
            <person name="Giacometti G.M."/>
            <person name="Morosinotto T."/>
            <person name="Valle G."/>
        </authorList>
    </citation>
    <scope>NUCLEOTIDE SEQUENCE [LARGE SCALE GENOMIC DNA]</scope>
    <source>
        <strain evidence="11 12">B-31</strain>
    </source>
</reference>
<dbReference type="GO" id="GO:0006281">
    <property type="term" value="P:DNA repair"/>
    <property type="evidence" value="ECO:0007669"/>
    <property type="project" value="TreeGrafter"/>
</dbReference>
<dbReference type="EMBL" id="AZIL01000700">
    <property type="protein sequence ID" value="EWM26190.1"/>
    <property type="molecule type" value="Genomic_DNA"/>
</dbReference>
<evidence type="ECO:0000256" key="4">
    <source>
        <dbReference type="ARBA" id="ARBA00022801"/>
    </source>
</evidence>
<feature type="region of interest" description="Disordered" evidence="8">
    <location>
        <begin position="1319"/>
        <end position="1365"/>
    </location>
</feature>
<feature type="region of interest" description="Disordered" evidence="8">
    <location>
        <begin position="1015"/>
        <end position="1036"/>
    </location>
</feature>
<gene>
    <name evidence="11" type="ORF">Naga_100072g6</name>
</gene>
<feature type="region of interest" description="Disordered" evidence="8">
    <location>
        <begin position="92"/>
        <end position="113"/>
    </location>
</feature>
<dbReference type="SMART" id="SM00487">
    <property type="entry name" value="DEXDc"/>
    <property type="match status" value="1"/>
</dbReference>
<feature type="domain" description="RING-type" evidence="9">
    <location>
        <begin position="887"/>
        <end position="921"/>
    </location>
</feature>
<dbReference type="GO" id="GO:0008094">
    <property type="term" value="F:ATP-dependent activity, acting on DNA"/>
    <property type="evidence" value="ECO:0007669"/>
    <property type="project" value="TreeGrafter"/>
</dbReference>
<dbReference type="InterPro" id="IPR017907">
    <property type="entry name" value="Znf_RING_CS"/>
</dbReference>
<feature type="compositionally biased region" description="Acidic residues" evidence="8">
    <location>
        <begin position="97"/>
        <end position="109"/>
    </location>
</feature>
<dbReference type="CDD" id="cd18793">
    <property type="entry name" value="SF2_C_SNF"/>
    <property type="match status" value="1"/>
</dbReference>